<dbReference type="InterPro" id="IPR036568">
    <property type="entry name" value="GGCT-like_sf"/>
</dbReference>
<dbReference type="KEGG" id="nsm:JO391_03680"/>
<comment type="similarity">
    <text evidence="2">Belongs to the Nudix hydrolase family. NudF subfamily.</text>
</comment>
<dbReference type="InterPro" id="IPR004385">
    <property type="entry name" value="NDP_pyrophosphatase"/>
</dbReference>
<evidence type="ECO:0000256" key="13">
    <source>
        <dbReference type="PIRSR" id="PIRSR604385-2"/>
    </source>
</evidence>
<dbReference type="GO" id="GO:0046872">
    <property type="term" value="F:metal ion binding"/>
    <property type="evidence" value="ECO:0007669"/>
    <property type="project" value="UniProtKB-KW"/>
</dbReference>
<keyword evidence="5 13" id="KW-0479">Metal-binding</keyword>
<dbReference type="NCBIfam" id="TIGR00052">
    <property type="entry name" value="nudix-type nucleoside diphosphatase, YffH/AdpP family"/>
    <property type="match status" value="1"/>
</dbReference>
<dbReference type="GO" id="GO:0019693">
    <property type="term" value="P:ribose phosphate metabolic process"/>
    <property type="evidence" value="ECO:0007669"/>
    <property type="project" value="TreeGrafter"/>
</dbReference>
<dbReference type="CDD" id="cd06661">
    <property type="entry name" value="GGCT_like"/>
    <property type="match status" value="1"/>
</dbReference>
<evidence type="ECO:0000256" key="10">
    <source>
        <dbReference type="ARBA" id="ARBA00030308"/>
    </source>
</evidence>
<protein>
    <recommendedName>
        <fullName evidence="4">ADP-ribose pyrophosphatase</fullName>
        <ecNumber evidence="3">3.6.1.13</ecNumber>
    </recommendedName>
    <alternativeName>
        <fullName evidence="9">ADP-ribose diphosphatase</fullName>
    </alternativeName>
    <alternativeName>
        <fullName evidence="11">ADP-ribose phosphohydrolase</fullName>
    </alternativeName>
    <alternativeName>
        <fullName evidence="10">Adenosine diphosphoribose pyrophosphatase</fullName>
    </alternativeName>
</protein>
<dbReference type="Pfam" id="PF06094">
    <property type="entry name" value="GGACT"/>
    <property type="match status" value="1"/>
</dbReference>
<dbReference type="RefSeq" id="WP_220662847.1">
    <property type="nucleotide sequence ID" value="NZ_CP069370.1"/>
</dbReference>
<dbReference type="InterPro" id="IPR013024">
    <property type="entry name" value="GGCT-like"/>
</dbReference>
<keyword evidence="6" id="KW-0378">Hydrolase</keyword>
<evidence type="ECO:0000256" key="8">
    <source>
        <dbReference type="ARBA" id="ARBA00025164"/>
    </source>
</evidence>
<evidence type="ECO:0000256" key="11">
    <source>
        <dbReference type="ARBA" id="ARBA00033056"/>
    </source>
</evidence>
<evidence type="ECO:0000256" key="2">
    <source>
        <dbReference type="ARBA" id="ARBA00007482"/>
    </source>
</evidence>
<dbReference type="GO" id="GO:0005829">
    <property type="term" value="C:cytosol"/>
    <property type="evidence" value="ECO:0007669"/>
    <property type="project" value="TreeGrafter"/>
</dbReference>
<dbReference type="PANTHER" id="PTHR11839:SF5">
    <property type="entry name" value="ADP-RIBOSE PYROPHOSPHATASE"/>
    <property type="match status" value="1"/>
</dbReference>
<evidence type="ECO:0000256" key="5">
    <source>
        <dbReference type="ARBA" id="ARBA00022723"/>
    </source>
</evidence>
<evidence type="ECO:0000256" key="3">
    <source>
        <dbReference type="ARBA" id="ARBA00012453"/>
    </source>
</evidence>
<dbReference type="CDD" id="cd24155">
    <property type="entry name" value="NUDIX_ADPRase"/>
    <property type="match status" value="1"/>
</dbReference>
<name>A0A8G1ECG4_9RHOB</name>
<comment type="catalytic activity">
    <reaction evidence="12">
        <text>ADP-D-ribose + H2O = D-ribose 5-phosphate + AMP + 2 H(+)</text>
        <dbReference type="Rhea" id="RHEA:10412"/>
        <dbReference type="ChEBI" id="CHEBI:15377"/>
        <dbReference type="ChEBI" id="CHEBI:15378"/>
        <dbReference type="ChEBI" id="CHEBI:57967"/>
        <dbReference type="ChEBI" id="CHEBI:78346"/>
        <dbReference type="ChEBI" id="CHEBI:456215"/>
        <dbReference type="EC" id="3.6.1.13"/>
    </reaction>
</comment>
<evidence type="ECO:0000256" key="7">
    <source>
        <dbReference type="ARBA" id="ARBA00022842"/>
    </source>
</evidence>
<dbReference type="GO" id="GO:0019144">
    <property type="term" value="F:ADP-sugar diphosphatase activity"/>
    <property type="evidence" value="ECO:0007669"/>
    <property type="project" value="TreeGrafter"/>
</dbReference>
<dbReference type="InterPro" id="IPR020084">
    <property type="entry name" value="NUDIX_hydrolase_CS"/>
</dbReference>
<dbReference type="AlphaFoldDB" id="A0A8G1ECG4"/>
<sequence>MAEFFFYGTLRHLPLLSVVLGRPVTGEAAWLPGHAVRQAMEGAFPVLVEQPGARAEGIVVRDIGLAEIARLDHYEGGFAFDTVEMTVQTTQPEMARVYRPRPGQWQAGAPWVLADWQARWGDVVTETAHDVMALHGTMPADAVLARYPQMLVRGASRLRARTDAAPTALRLAAQPGDVQVLSRRTPYARFFAVEEYDLTHRLFQGDQGKPILRAAFIACDAVTVLPYDPVRDRVLLVEQFRTGALARGDRQCWQLEAVAGRVDADETPEATARREAVEEAGLTLGDLLPVAQYYTSIGAVSEYLYSFVAPCDLPDGLAGTHGVEEEGEDIRTHVIPFDRLMELVGSGEISNAPLIITALWLQRERPRLRGALQV</sequence>
<comment type="cofactor">
    <cofactor evidence="1 13">
        <name>Mg(2+)</name>
        <dbReference type="ChEBI" id="CHEBI:18420"/>
    </cofactor>
</comment>
<feature type="domain" description="Nudix hydrolase" evidence="15">
    <location>
        <begin position="217"/>
        <end position="357"/>
    </location>
</feature>
<dbReference type="GO" id="GO:0047631">
    <property type="term" value="F:ADP-ribose diphosphatase activity"/>
    <property type="evidence" value="ECO:0007669"/>
    <property type="project" value="UniProtKB-EC"/>
</dbReference>
<organism evidence="16 17">
    <name type="scientific">Neotabrizicola shimadae</name>
    <dbReference type="NCBI Taxonomy" id="2807096"/>
    <lineage>
        <taxon>Bacteria</taxon>
        <taxon>Pseudomonadati</taxon>
        <taxon>Pseudomonadota</taxon>
        <taxon>Alphaproteobacteria</taxon>
        <taxon>Rhodobacterales</taxon>
        <taxon>Paracoccaceae</taxon>
        <taxon>Neotabrizicola</taxon>
    </lineage>
</organism>
<dbReference type="PROSITE" id="PS00893">
    <property type="entry name" value="NUDIX_BOX"/>
    <property type="match status" value="1"/>
</dbReference>
<keyword evidence="17" id="KW-1185">Reference proteome</keyword>
<evidence type="ECO:0000256" key="9">
    <source>
        <dbReference type="ARBA" id="ARBA00030162"/>
    </source>
</evidence>
<keyword evidence="7 13" id="KW-0460">Magnesium</keyword>
<dbReference type="PROSITE" id="PS51462">
    <property type="entry name" value="NUDIX"/>
    <property type="match status" value="1"/>
</dbReference>
<evidence type="ECO:0000256" key="4">
    <source>
        <dbReference type="ARBA" id="ARBA00013297"/>
    </source>
</evidence>
<dbReference type="Pfam" id="PF00293">
    <property type="entry name" value="NUDIX"/>
    <property type="match status" value="1"/>
</dbReference>
<evidence type="ECO:0000256" key="6">
    <source>
        <dbReference type="ARBA" id="ARBA00022801"/>
    </source>
</evidence>
<evidence type="ECO:0000313" key="17">
    <source>
        <dbReference type="Proteomes" id="UP000826300"/>
    </source>
</evidence>
<feature type="binding site" evidence="13">
    <location>
        <position position="275"/>
    </location>
    <ligand>
        <name>Mg(2+)</name>
        <dbReference type="ChEBI" id="CHEBI:18420"/>
        <label>1</label>
    </ligand>
</feature>
<evidence type="ECO:0000256" key="12">
    <source>
        <dbReference type="ARBA" id="ARBA00049546"/>
    </source>
</evidence>
<comment type="function">
    <text evidence="8">Acts on ADP-mannose and ADP-glucose as well as ADP-ribose. Prevents glycogen biosynthesis. The reaction catalyzed by this enzyme is a limiting step of the gluconeogenic process.</text>
</comment>
<dbReference type="Gene3D" id="3.90.79.10">
    <property type="entry name" value="Nucleoside Triphosphate Pyrophosphohydrolase"/>
    <property type="match status" value="1"/>
</dbReference>
<dbReference type="InterPro" id="IPR015797">
    <property type="entry name" value="NUDIX_hydrolase-like_dom_sf"/>
</dbReference>
<dbReference type="EC" id="3.6.1.13" evidence="3"/>
<dbReference type="SUPFAM" id="SSF110857">
    <property type="entry name" value="Gamma-glutamyl cyclotransferase-like"/>
    <property type="match status" value="1"/>
</dbReference>
<dbReference type="Proteomes" id="UP000826300">
    <property type="component" value="Chromosome"/>
</dbReference>
<feature type="short sequence motif" description="Nudix box" evidence="14">
    <location>
        <begin position="260"/>
        <end position="282"/>
    </location>
</feature>
<dbReference type="SUPFAM" id="SSF55811">
    <property type="entry name" value="Nudix"/>
    <property type="match status" value="1"/>
</dbReference>
<dbReference type="InterPro" id="IPR009288">
    <property type="entry name" value="AIG2-like_dom"/>
</dbReference>
<dbReference type="EMBL" id="CP069370">
    <property type="protein sequence ID" value="QYZ70630.1"/>
    <property type="molecule type" value="Genomic_DNA"/>
</dbReference>
<gene>
    <name evidence="16" type="ORF">JO391_03680</name>
</gene>
<evidence type="ECO:0000259" key="15">
    <source>
        <dbReference type="PROSITE" id="PS51462"/>
    </source>
</evidence>
<reference evidence="16" key="1">
    <citation type="submission" date="2021-02" db="EMBL/GenBank/DDBJ databases">
        <title>Rhodobacter shimadae sp. nov., an aerobic anoxygenic phototrophic bacterium isolated from a hot spring.</title>
        <authorList>
            <person name="Muramatsu S."/>
            <person name="Haruta S."/>
            <person name="Hirose S."/>
            <person name="Hanada S."/>
        </authorList>
    </citation>
    <scope>NUCLEOTIDE SEQUENCE</scope>
    <source>
        <strain evidence="16">N10</strain>
    </source>
</reference>
<dbReference type="Gene3D" id="3.10.490.10">
    <property type="entry name" value="Gamma-glutamyl cyclotransferase-like"/>
    <property type="match status" value="1"/>
</dbReference>
<evidence type="ECO:0000256" key="1">
    <source>
        <dbReference type="ARBA" id="ARBA00001946"/>
    </source>
</evidence>
<proteinExistence type="inferred from homology"/>
<accession>A0A8G1ECG4</accession>
<feature type="binding site" evidence="13">
    <location>
        <position position="279"/>
    </location>
    <ligand>
        <name>Mg(2+)</name>
        <dbReference type="ChEBI" id="CHEBI:18420"/>
        <label>1</label>
    </ligand>
</feature>
<feature type="binding site" evidence="13">
    <location>
        <position position="259"/>
    </location>
    <ligand>
        <name>Mg(2+)</name>
        <dbReference type="ChEBI" id="CHEBI:18420"/>
        <label>1</label>
    </ligand>
</feature>
<evidence type="ECO:0000313" key="16">
    <source>
        <dbReference type="EMBL" id="QYZ70630.1"/>
    </source>
</evidence>
<dbReference type="GO" id="GO:0006753">
    <property type="term" value="P:nucleoside phosphate metabolic process"/>
    <property type="evidence" value="ECO:0007669"/>
    <property type="project" value="TreeGrafter"/>
</dbReference>
<dbReference type="InterPro" id="IPR000086">
    <property type="entry name" value="NUDIX_hydrolase_dom"/>
</dbReference>
<dbReference type="PANTHER" id="PTHR11839">
    <property type="entry name" value="UDP/ADP-SUGAR PYROPHOSPHATASE"/>
    <property type="match status" value="1"/>
</dbReference>
<feature type="binding site" evidence="13">
    <location>
        <position position="328"/>
    </location>
    <ligand>
        <name>Mg(2+)</name>
        <dbReference type="ChEBI" id="CHEBI:18420"/>
        <label>1</label>
    </ligand>
</feature>
<evidence type="ECO:0000256" key="14">
    <source>
        <dbReference type="PIRSR" id="PIRSR604385-3"/>
    </source>
</evidence>